<dbReference type="Proteomes" id="UP000886520">
    <property type="component" value="Chromosome 9"/>
</dbReference>
<sequence length="89" mass="9680">MLVFLPFFVTITSLYFGRGGAGACMANAYHMGSSAMHVIVYDIKPLTCKFLIISRDCIVCFVLFVLSVNLLPLLSTTLAILVEISVQGC</sequence>
<dbReference type="EMBL" id="JABFUD020000009">
    <property type="protein sequence ID" value="KAI5075153.1"/>
    <property type="molecule type" value="Genomic_DNA"/>
</dbReference>
<keyword evidence="1" id="KW-0812">Transmembrane</keyword>
<protein>
    <submittedName>
        <fullName evidence="2">Uncharacterized protein</fullName>
    </submittedName>
</protein>
<accession>A0A9D4UX49</accession>
<name>A0A9D4UX49_ADICA</name>
<comment type="caution">
    <text evidence="2">The sequence shown here is derived from an EMBL/GenBank/DDBJ whole genome shotgun (WGS) entry which is preliminary data.</text>
</comment>
<evidence type="ECO:0000313" key="3">
    <source>
        <dbReference type="Proteomes" id="UP000886520"/>
    </source>
</evidence>
<evidence type="ECO:0000313" key="2">
    <source>
        <dbReference type="EMBL" id="KAI5075153.1"/>
    </source>
</evidence>
<keyword evidence="1" id="KW-0472">Membrane</keyword>
<keyword evidence="3" id="KW-1185">Reference proteome</keyword>
<dbReference type="AlphaFoldDB" id="A0A9D4UX49"/>
<feature type="transmembrane region" description="Helical" evidence="1">
    <location>
        <begin position="50"/>
        <end position="71"/>
    </location>
</feature>
<evidence type="ECO:0000256" key="1">
    <source>
        <dbReference type="SAM" id="Phobius"/>
    </source>
</evidence>
<keyword evidence="1" id="KW-1133">Transmembrane helix</keyword>
<proteinExistence type="predicted"/>
<organism evidence="2 3">
    <name type="scientific">Adiantum capillus-veneris</name>
    <name type="common">Maidenhair fern</name>
    <dbReference type="NCBI Taxonomy" id="13818"/>
    <lineage>
        <taxon>Eukaryota</taxon>
        <taxon>Viridiplantae</taxon>
        <taxon>Streptophyta</taxon>
        <taxon>Embryophyta</taxon>
        <taxon>Tracheophyta</taxon>
        <taxon>Polypodiopsida</taxon>
        <taxon>Polypodiidae</taxon>
        <taxon>Polypodiales</taxon>
        <taxon>Pteridineae</taxon>
        <taxon>Pteridaceae</taxon>
        <taxon>Vittarioideae</taxon>
        <taxon>Adiantum</taxon>
    </lineage>
</organism>
<reference evidence="2" key="1">
    <citation type="submission" date="2021-01" db="EMBL/GenBank/DDBJ databases">
        <title>Adiantum capillus-veneris genome.</title>
        <authorList>
            <person name="Fang Y."/>
            <person name="Liao Q."/>
        </authorList>
    </citation>
    <scope>NUCLEOTIDE SEQUENCE</scope>
    <source>
        <strain evidence="2">H3</strain>
        <tissue evidence="2">Leaf</tissue>
    </source>
</reference>
<gene>
    <name evidence="2" type="ORF">GOP47_0009229</name>
</gene>